<dbReference type="Proteomes" id="UP001605990">
    <property type="component" value="Unassembled WGS sequence"/>
</dbReference>
<evidence type="ECO:0000313" key="2">
    <source>
        <dbReference type="EMBL" id="MFG6297715.1"/>
    </source>
</evidence>
<comment type="caution">
    <text evidence="2">The sequence shown here is derived from an EMBL/GenBank/DDBJ whole genome shotgun (WGS) entry which is preliminary data.</text>
</comment>
<name>A0ABW7E3T8_STRRO</name>
<keyword evidence="3" id="KW-1185">Reference proteome</keyword>
<accession>A0ABW7E3T8</accession>
<feature type="non-terminal residue" evidence="2">
    <location>
        <position position="231"/>
    </location>
</feature>
<gene>
    <name evidence="2" type="ORF">ACGU38_20400</name>
</gene>
<evidence type="ECO:0000256" key="1">
    <source>
        <dbReference type="SAM" id="MobiDB-lite"/>
    </source>
</evidence>
<feature type="compositionally biased region" description="Low complexity" evidence="1">
    <location>
        <begin position="62"/>
        <end position="74"/>
    </location>
</feature>
<sequence length="231" mass="24531">MPAISVGSVEVDVLPNARGIQSRLRAALVPPATQIGDEVGRIIGRQIATHITPAVRDGVQNGARAARPAATRGGEQAGGAFARSLRARLEAAFRSMPRLDVRLSDTGIDADLARLRARLETLAGKTIGIDIDAATARAQAADIEERLRRIGAAHPNVAVRADTAQAITQLQLLQQQIDDVTRDPARVRVETDGTFGQRLRAQVQAAEAALPNINLRADSSAAEVEIARLRA</sequence>
<feature type="region of interest" description="Disordered" evidence="1">
    <location>
        <begin position="58"/>
        <end position="77"/>
    </location>
</feature>
<proteinExistence type="predicted"/>
<reference evidence="2 3" key="1">
    <citation type="submission" date="2024-10" db="EMBL/GenBank/DDBJ databases">
        <title>Draft genome assembly of a novel steroid transforming actinomycete isolated from African clawed frog Xenopus laevis.</title>
        <authorList>
            <person name="Bragin E."/>
            <person name="Kollerov V."/>
            <person name="Donova M.V."/>
        </authorList>
    </citation>
    <scope>NUCLEOTIDE SEQUENCE [LARGE SCALE GENOMIC DNA]</scope>
    <source>
        <strain evidence="2 3">MTOC-St3</strain>
    </source>
</reference>
<dbReference type="EMBL" id="JBIENY010000282">
    <property type="protein sequence ID" value="MFG6297715.1"/>
    <property type="molecule type" value="Genomic_DNA"/>
</dbReference>
<organism evidence="2 3">
    <name type="scientific">Streptomyces rochei</name>
    <name type="common">Streptomyces parvullus</name>
    <dbReference type="NCBI Taxonomy" id="1928"/>
    <lineage>
        <taxon>Bacteria</taxon>
        <taxon>Bacillati</taxon>
        <taxon>Actinomycetota</taxon>
        <taxon>Actinomycetes</taxon>
        <taxon>Kitasatosporales</taxon>
        <taxon>Streptomycetaceae</taxon>
        <taxon>Streptomyces</taxon>
        <taxon>Streptomyces rochei group</taxon>
    </lineage>
</organism>
<protein>
    <submittedName>
        <fullName evidence="2">Uncharacterized protein</fullName>
    </submittedName>
</protein>
<evidence type="ECO:0000313" key="3">
    <source>
        <dbReference type="Proteomes" id="UP001605990"/>
    </source>
</evidence>